<dbReference type="Pfam" id="PF03099">
    <property type="entry name" value="BPL_LplA_LipB"/>
    <property type="match status" value="1"/>
</dbReference>
<comment type="caution">
    <text evidence="2">The sequence shown here is derived from an EMBL/GenBank/DDBJ whole genome shotgun (WGS) entry which is preliminary data.</text>
</comment>
<reference evidence="2 3" key="1">
    <citation type="submission" date="2016-02" db="EMBL/GenBank/DDBJ databases">
        <title>Gardnerella vaginalis Subgroups Defined by cpn60 Sequencing and Sialidase Activity in Isolates from Canada, Belgium and Kenya.</title>
        <authorList>
            <person name="Schellenberg J."/>
            <person name="Paramel Jayaprakash T."/>
            <person name="Withana Gamage N."/>
            <person name="Patterson M.H."/>
            <person name="Vaneechoutte M."/>
            <person name="Hill J.E."/>
        </authorList>
    </citation>
    <scope>NUCLEOTIDE SEQUENCE [LARGE SCALE GENOMIC DNA]</scope>
    <source>
        <strain evidence="2 3">N144</strain>
    </source>
</reference>
<evidence type="ECO:0000259" key="1">
    <source>
        <dbReference type="Pfam" id="PF03099"/>
    </source>
</evidence>
<gene>
    <name evidence="2" type="ORF">AXE73_05260</name>
</gene>
<dbReference type="InterPro" id="IPR045864">
    <property type="entry name" value="aa-tRNA-synth_II/BPL/LPL"/>
</dbReference>
<dbReference type="PANTHER" id="PTHR12835">
    <property type="entry name" value="BIOTIN PROTEIN LIGASE"/>
    <property type="match status" value="1"/>
</dbReference>
<sequence length="304" mass="32776">MNFIFLDSVDSTQNIARKELIDCDFESSSILNPLVCAIIANNQSAGRGRLGRKWVSESGQSFLASYGAVLPKSVVMDSKYNGWLPMIAGLCARDALIGALKDVGARKIAEASEVGEISEIGEVESKICDFGQEIKIKWPNDIFIGDCKEGGILTEIAALANHDSLQQNIGVIFGIGLNLNVSKSNLPIEKATSLQMHYANLPDAMELRDIIAKRLAKNLNNRLASFVQNPAQNALCLRKEVSAVCWTLGRKVSVYAPEVNSELNNSECVEGVAQSITDDASLLILKDSGESAIVHTGDVHALSV</sequence>
<dbReference type="RefSeq" id="WP_116689759.1">
    <property type="nucleotide sequence ID" value="NZ_LRTT01000001.1"/>
</dbReference>
<dbReference type="GO" id="GO:0005737">
    <property type="term" value="C:cytoplasm"/>
    <property type="evidence" value="ECO:0007669"/>
    <property type="project" value="TreeGrafter"/>
</dbReference>
<dbReference type="Gene3D" id="3.30.930.10">
    <property type="entry name" value="Bira Bifunctional Protein, Domain 2"/>
    <property type="match status" value="1"/>
</dbReference>
<dbReference type="InterPro" id="IPR004143">
    <property type="entry name" value="BPL_LPL_catalytic"/>
</dbReference>
<keyword evidence="2" id="KW-0436">Ligase</keyword>
<feature type="domain" description="BPL/LPL catalytic" evidence="1">
    <location>
        <begin position="38"/>
        <end position="156"/>
    </location>
</feature>
<protein>
    <submittedName>
        <fullName evidence="2">Biotin--acetyl-CoA-carboxylase ligase</fullName>
    </submittedName>
</protein>
<dbReference type="Proteomes" id="UP000258533">
    <property type="component" value="Unassembled WGS sequence"/>
</dbReference>
<dbReference type="AlphaFoldDB" id="A0A3E1IYV5"/>
<proteinExistence type="predicted"/>
<dbReference type="GO" id="GO:0004077">
    <property type="term" value="F:biotin--[biotin carboxyl-carrier protein] ligase activity"/>
    <property type="evidence" value="ECO:0007669"/>
    <property type="project" value="TreeGrafter"/>
</dbReference>
<dbReference type="EMBL" id="LRTT01000001">
    <property type="protein sequence ID" value="RFD77964.1"/>
    <property type="molecule type" value="Genomic_DNA"/>
</dbReference>
<dbReference type="Gene3D" id="2.30.30.100">
    <property type="match status" value="1"/>
</dbReference>
<accession>A0A3E1IYV5</accession>
<dbReference type="SUPFAM" id="SSF55681">
    <property type="entry name" value="Class II aaRS and biotin synthetases"/>
    <property type="match status" value="1"/>
</dbReference>
<evidence type="ECO:0000313" key="3">
    <source>
        <dbReference type="Proteomes" id="UP000258533"/>
    </source>
</evidence>
<name>A0A3E1IYV5_GARVA</name>
<organism evidence="2 3">
    <name type="scientific">Gardnerella vaginalis</name>
    <dbReference type="NCBI Taxonomy" id="2702"/>
    <lineage>
        <taxon>Bacteria</taxon>
        <taxon>Bacillati</taxon>
        <taxon>Actinomycetota</taxon>
        <taxon>Actinomycetes</taxon>
        <taxon>Bifidobacteriales</taxon>
        <taxon>Bifidobacteriaceae</taxon>
        <taxon>Gardnerella</taxon>
    </lineage>
</organism>
<evidence type="ECO:0000313" key="2">
    <source>
        <dbReference type="EMBL" id="RFD77964.1"/>
    </source>
</evidence>
<dbReference type="PANTHER" id="PTHR12835:SF5">
    <property type="entry name" value="BIOTIN--PROTEIN LIGASE"/>
    <property type="match status" value="1"/>
</dbReference>